<sequence>MSAVTERQRGALPTATTLPPVARYAFTVLRLLLAFQFLWAFFDKTFGLGRSTPSERSWINGGSPTSGFLGGVEGPLRGFYNGLAGNGFVDVLFMLGLLGIGTALALGIGMRVAGVCAALLLVMMWGAALPVATNPFVDDHLISAAAVVGLAWAGAGDVWGLGRWWGSTELVRKNRWLR</sequence>
<keyword evidence="3" id="KW-1185">Reference proteome</keyword>
<keyword evidence="1" id="KW-0472">Membrane</keyword>
<gene>
    <name evidence="2" type="ORF">DNL40_13240</name>
</gene>
<evidence type="ECO:0000256" key="1">
    <source>
        <dbReference type="SAM" id="Phobius"/>
    </source>
</evidence>
<feature type="transmembrane region" description="Helical" evidence="1">
    <location>
        <begin position="144"/>
        <end position="165"/>
    </location>
</feature>
<proteinExistence type="predicted"/>
<protein>
    <recommendedName>
        <fullName evidence="4">Thiosulfate dehydrogenase [quinone] large subunit</fullName>
    </recommendedName>
</protein>
<dbReference type="Proteomes" id="UP000248783">
    <property type="component" value="Unassembled WGS sequence"/>
</dbReference>
<reference evidence="2 3" key="1">
    <citation type="submission" date="2018-06" db="EMBL/GenBank/DDBJ databases">
        <title>Whole genome sequencing of a novel hydrocarbon degrading bacterial strain, PW21 isolated from oil contaminated produced water sample.</title>
        <authorList>
            <person name="Nagkirti P."/>
            <person name="Shaikh A."/>
            <person name="Gowdaman V."/>
            <person name="Engineer A.E."/>
            <person name="Dagar S."/>
            <person name="Dhakephalkar P.K."/>
        </authorList>
    </citation>
    <scope>NUCLEOTIDE SEQUENCE [LARGE SCALE GENOMIC DNA]</scope>
    <source>
        <strain evidence="2 3">PW21</strain>
    </source>
</reference>
<dbReference type="AlphaFoldDB" id="A0A2W5WN38"/>
<comment type="caution">
    <text evidence="2">The sequence shown here is derived from an EMBL/GenBank/DDBJ whole genome shotgun (WGS) entry which is preliminary data.</text>
</comment>
<feature type="transmembrane region" description="Helical" evidence="1">
    <location>
        <begin position="21"/>
        <end position="42"/>
    </location>
</feature>
<name>A0A2W5WN38_9MICO</name>
<keyword evidence="1" id="KW-0812">Transmembrane</keyword>
<dbReference type="RefSeq" id="WP_111251726.1">
    <property type="nucleotide sequence ID" value="NZ_QKWH01000012.1"/>
</dbReference>
<accession>A0A2W5WN38</accession>
<evidence type="ECO:0000313" key="2">
    <source>
        <dbReference type="EMBL" id="PZR52163.1"/>
    </source>
</evidence>
<organism evidence="2 3">
    <name type="scientific">Xylanimonas oleitrophica</name>
    <dbReference type="NCBI Taxonomy" id="2607479"/>
    <lineage>
        <taxon>Bacteria</taxon>
        <taxon>Bacillati</taxon>
        <taxon>Actinomycetota</taxon>
        <taxon>Actinomycetes</taxon>
        <taxon>Micrococcales</taxon>
        <taxon>Promicromonosporaceae</taxon>
        <taxon>Xylanimonas</taxon>
    </lineage>
</organism>
<feature type="transmembrane region" description="Helical" evidence="1">
    <location>
        <begin position="83"/>
        <end position="105"/>
    </location>
</feature>
<keyword evidence="1" id="KW-1133">Transmembrane helix</keyword>
<evidence type="ECO:0008006" key="4">
    <source>
        <dbReference type="Google" id="ProtNLM"/>
    </source>
</evidence>
<feature type="transmembrane region" description="Helical" evidence="1">
    <location>
        <begin position="112"/>
        <end position="132"/>
    </location>
</feature>
<evidence type="ECO:0000313" key="3">
    <source>
        <dbReference type="Proteomes" id="UP000248783"/>
    </source>
</evidence>
<dbReference type="EMBL" id="QKWH01000012">
    <property type="protein sequence ID" value="PZR52163.1"/>
    <property type="molecule type" value="Genomic_DNA"/>
</dbReference>